<evidence type="ECO:0000256" key="2">
    <source>
        <dbReference type="ARBA" id="ARBA00023242"/>
    </source>
</evidence>
<dbReference type="GO" id="GO:0032039">
    <property type="term" value="C:integrator complex"/>
    <property type="evidence" value="ECO:0007669"/>
    <property type="project" value="InterPro"/>
</dbReference>
<reference evidence="3" key="1">
    <citation type="submission" date="2019-10" db="EMBL/GenBank/DDBJ databases">
        <authorList>
            <person name="Zhang R."/>
            <person name="Pan Y."/>
            <person name="Wang J."/>
            <person name="Ma R."/>
            <person name="Yu S."/>
        </authorList>
    </citation>
    <scope>NUCLEOTIDE SEQUENCE</scope>
    <source>
        <strain evidence="3">LA-IB0</strain>
        <tissue evidence="3">Leaf</tissue>
    </source>
</reference>
<dbReference type="PANTHER" id="PTHR46094">
    <property type="entry name" value="INTEGRATOR COMPLEX SUBUNIT 9"/>
    <property type="match status" value="1"/>
</dbReference>
<evidence type="ECO:0000256" key="1">
    <source>
        <dbReference type="ARBA" id="ARBA00004123"/>
    </source>
</evidence>
<dbReference type="Proteomes" id="UP000826271">
    <property type="component" value="Unassembled WGS sequence"/>
</dbReference>
<dbReference type="InterPro" id="IPR036866">
    <property type="entry name" value="RibonucZ/Hydroxyglut_hydro"/>
</dbReference>
<dbReference type="EMBL" id="WHWC01000005">
    <property type="protein sequence ID" value="KAG8382217.1"/>
    <property type="molecule type" value="Genomic_DNA"/>
</dbReference>
<accession>A0AAV6XQB9</accession>
<name>A0AAV6XQB9_9LAMI</name>
<dbReference type="Gene3D" id="3.40.50.10890">
    <property type="match status" value="1"/>
</dbReference>
<keyword evidence="2" id="KW-0539">Nucleus</keyword>
<protein>
    <recommendedName>
        <fullName evidence="5">Beta-Casp domain-containing protein</fullName>
    </recommendedName>
</protein>
<dbReference type="InterPro" id="IPR027074">
    <property type="entry name" value="Integrator_9su"/>
</dbReference>
<dbReference type="GO" id="GO:0034472">
    <property type="term" value="P:snRNA 3'-end processing"/>
    <property type="evidence" value="ECO:0007669"/>
    <property type="project" value="TreeGrafter"/>
</dbReference>
<evidence type="ECO:0008006" key="5">
    <source>
        <dbReference type="Google" id="ProtNLM"/>
    </source>
</evidence>
<dbReference type="PANTHER" id="PTHR46094:SF1">
    <property type="entry name" value="INTEGRATOR COMPLEX SUBUNIT 9"/>
    <property type="match status" value="1"/>
</dbReference>
<evidence type="ECO:0000313" key="4">
    <source>
        <dbReference type="Proteomes" id="UP000826271"/>
    </source>
</evidence>
<dbReference type="SUPFAM" id="SSF56281">
    <property type="entry name" value="Metallo-hydrolase/oxidoreductase"/>
    <property type="match status" value="1"/>
</dbReference>
<proteinExistence type="predicted"/>
<comment type="caution">
    <text evidence="3">The sequence shown here is derived from an EMBL/GenBank/DDBJ whole genome shotgun (WGS) entry which is preliminary data.</text>
</comment>
<sequence length="438" mass="48841">MQKAHSLSIVEENKAYGLSEIPEPLLKLLRDCMLKVESLKYGEEVCYNGILILKAFSSGLEIGTCNWSITGPKGSFAYISNSVFTSATATSFNYEALKRSDVIVYSDFSSSDAPDKFDNASQSTLSFDDANSEASTALLNADEYLEEMEKLDFICSCSMDAINSGGSVLIPIGRIGIILRLLERFALGLASENVKVPIFVVSSVAEELMAFTNIIPEWLCERWQDRLYSGQPLFYHEEMIKDGRLYLFPSIHSRNLLDPKSLFVMEEGVDANLALLPFRPVAMKAFQCSFLSGLKIQKSQHLLKILQPRHFPETLRQHISPVKTSSWFDYYSKSKTLHIPNTKEDSEIDIEVELARQLNYTKLKQQDMNISRLKGALVVKDGRFVANQGTGKKGVQDRSRKAGTPGIELEELGGRSYPCCFTKLESRVLAASQAASQG</sequence>
<evidence type="ECO:0000313" key="3">
    <source>
        <dbReference type="EMBL" id="KAG8382217.1"/>
    </source>
</evidence>
<organism evidence="3 4">
    <name type="scientific">Buddleja alternifolia</name>
    <dbReference type="NCBI Taxonomy" id="168488"/>
    <lineage>
        <taxon>Eukaryota</taxon>
        <taxon>Viridiplantae</taxon>
        <taxon>Streptophyta</taxon>
        <taxon>Embryophyta</taxon>
        <taxon>Tracheophyta</taxon>
        <taxon>Spermatophyta</taxon>
        <taxon>Magnoliopsida</taxon>
        <taxon>eudicotyledons</taxon>
        <taxon>Gunneridae</taxon>
        <taxon>Pentapetalae</taxon>
        <taxon>asterids</taxon>
        <taxon>lamiids</taxon>
        <taxon>Lamiales</taxon>
        <taxon>Scrophulariaceae</taxon>
        <taxon>Buddlejeae</taxon>
        <taxon>Buddleja</taxon>
    </lineage>
</organism>
<gene>
    <name evidence="3" type="ORF">BUALT_Bualt05G0053700</name>
</gene>
<comment type="subcellular location">
    <subcellularLocation>
        <location evidence="1">Nucleus</location>
    </subcellularLocation>
</comment>
<dbReference type="AlphaFoldDB" id="A0AAV6XQB9"/>
<keyword evidence="4" id="KW-1185">Reference proteome</keyword>